<feature type="signal peptide" evidence="1">
    <location>
        <begin position="1"/>
        <end position="20"/>
    </location>
</feature>
<accession>A0ABU1AYU3</accession>
<organism evidence="2 3">
    <name type="scientific">Thalassobacterium maritimum</name>
    <dbReference type="NCBI Taxonomy" id="3041265"/>
    <lineage>
        <taxon>Bacteria</taxon>
        <taxon>Pseudomonadati</taxon>
        <taxon>Verrucomicrobiota</taxon>
        <taxon>Opitutia</taxon>
        <taxon>Puniceicoccales</taxon>
        <taxon>Coraliomargaritaceae</taxon>
        <taxon>Thalassobacterium</taxon>
    </lineage>
</organism>
<proteinExistence type="predicted"/>
<keyword evidence="3" id="KW-1185">Reference proteome</keyword>
<evidence type="ECO:0000256" key="1">
    <source>
        <dbReference type="SAM" id="SignalP"/>
    </source>
</evidence>
<feature type="chain" id="PRO_5045803110" description="PEP-CTERM protein-sorting domain-containing protein" evidence="1">
    <location>
        <begin position="21"/>
        <end position="239"/>
    </location>
</feature>
<protein>
    <recommendedName>
        <fullName evidence="4">PEP-CTERM protein-sorting domain-containing protein</fullName>
    </recommendedName>
</protein>
<evidence type="ECO:0000313" key="2">
    <source>
        <dbReference type="EMBL" id="MDQ8209323.1"/>
    </source>
</evidence>
<dbReference type="Proteomes" id="UP001225316">
    <property type="component" value="Unassembled WGS sequence"/>
</dbReference>
<comment type="caution">
    <text evidence="2">The sequence shown here is derived from an EMBL/GenBank/DDBJ whole genome shotgun (WGS) entry which is preliminary data.</text>
</comment>
<sequence length="239" mass="25192">MKKKTFTIALLSCSFIHAHAAILLFEGLRPSTVDSLGDWRIDGGSAIGNSNSGGNFSGYTPDEGYTGGLETGTYTLTADTLELLGDGSLYDVVMTIEFNGTNTLFENYRFRQSYNNSTGNISTLTYATPTLTVYDAGTSDLADISVTFNGYKSAHFAAFSTGEANAISGTGISPISGNTSENVDITGAQDVTITASSGGIYNHIGISGEFLVTVPEPLSTSVLSGLMALFLVQLRHRKS</sequence>
<name>A0ABU1AYU3_9BACT</name>
<evidence type="ECO:0008006" key="4">
    <source>
        <dbReference type="Google" id="ProtNLM"/>
    </source>
</evidence>
<reference evidence="2 3" key="1">
    <citation type="submission" date="2023-04" db="EMBL/GenBank/DDBJ databases">
        <title>A novel bacteria isolated from coastal sediment.</title>
        <authorList>
            <person name="Liu X.-J."/>
            <person name="Du Z.-J."/>
        </authorList>
    </citation>
    <scope>NUCLEOTIDE SEQUENCE [LARGE SCALE GENOMIC DNA]</scope>
    <source>
        <strain evidence="2 3">SDUM461003</strain>
    </source>
</reference>
<gene>
    <name evidence="2" type="ORF">QEH52_17480</name>
</gene>
<keyword evidence="1" id="KW-0732">Signal</keyword>
<dbReference type="EMBL" id="JARXHW010000062">
    <property type="protein sequence ID" value="MDQ8209323.1"/>
    <property type="molecule type" value="Genomic_DNA"/>
</dbReference>
<evidence type="ECO:0000313" key="3">
    <source>
        <dbReference type="Proteomes" id="UP001225316"/>
    </source>
</evidence>
<dbReference type="RefSeq" id="WP_308952223.1">
    <property type="nucleotide sequence ID" value="NZ_JARXHW010000062.1"/>
</dbReference>